<dbReference type="Proteomes" id="UP000320461">
    <property type="component" value="Unassembled WGS sequence"/>
</dbReference>
<evidence type="ECO:0000259" key="1">
    <source>
        <dbReference type="SMART" id="SM00881"/>
    </source>
</evidence>
<keyword evidence="3" id="KW-1185">Reference proteome</keyword>
<sequence>MERIMTSTKEAAATFLDSRRIAVTGVSRTPGSHGANVVYTRLRDVGYEVFAVNPHAESVEGDPAYANLAAIPGGVEAVVVATSPQHAGATVQEAIDLGITQVWMHRSVDKGSVDDDATRLGRENGLTVIDGGCPLMFGRPSDRSHRVMCRLFTLTGRVPREV</sequence>
<dbReference type="PANTHER" id="PTHR33303:SF2">
    <property type="entry name" value="COA-BINDING DOMAIN-CONTAINING PROTEIN"/>
    <property type="match status" value="1"/>
</dbReference>
<organism evidence="2 3">
    <name type="scientific">Cellulomonas gelida</name>
    <dbReference type="NCBI Taxonomy" id="1712"/>
    <lineage>
        <taxon>Bacteria</taxon>
        <taxon>Bacillati</taxon>
        <taxon>Actinomycetota</taxon>
        <taxon>Actinomycetes</taxon>
        <taxon>Micrococcales</taxon>
        <taxon>Cellulomonadaceae</taxon>
        <taxon>Cellulomonas</taxon>
    </lineage>
</organism>
<dbReference type="Gene3D" id="3.40.50.720">
    <property type="entry name" value="NAD(P)-binding Rossmann-like Domain"/>
    <property type="match status" value="1"/>
</dbReference>
<accession>A0A4Y3KJ55</accession>
<dbReference type="Pfam" id="PF13380">
    <property type="entry name" value="CoA_binding_2"/>
    <property type="match status" value="1"/>
</dbReference>
<gene>
    <name evidence="2" type="ORF">CGE01nite_03860</name>
</gene>
<dbReference type="SMART" id="SM00881">
    <property type="entry name" value="CoA_binding"/>
    <property type="match status" value="1"/>
</dbReference>
<comment type="caution">
    <text evidence="2">The sequence shown here is derived from an EMBL/GenBank/DDBJ whole genome shotgun (WGS) entry which is preliminary data.</text>
</comment>
<dbReference type="EMBL" id="BJLQ01000003">
    <property type="protein sequence ID" value="GEA83135.1"/>
    <property type="molecule type" value="Genomic_DNA"/>
</dbReference>
<name>A0A4Y3KJ55_9CELL</name>
<dbReference type="PANTHER" id="PTHR33303">
    <property type="entry name" value="CYTOPLASMIC PROTEIN-RELATED"/>
    <property type="match status" value="1"/>
</dbReference>
<dbReference type="SUPFAM" id="SSF51735">
    <property type="entry name" value="NAD(P)-binding Rossmann-fold domains"/>
    <property type="match status" value="1"/>
</dbReference>
<evidence type="ECO:0000313" key="2">
    <source>
        <dbReference type="EMBL" id="GEA83135.1"/>
    </source>
</evidence>
<feature type="domain" description="CoA-binding" evidence="1">
    <location>
        <begin position="15"/>
        <end position="109"/>
    </location>
</feature>
<evidence type="ECO:0000313" key="3">
    <source>
        <dbReference type="Proteomes" id="UP000320461"/>
    </source>
</evidence>
<proteinExistence type="predicted"/>
<dbReference type="InterPro" id="IPR036291">
    <property type="entry name" value="NAD(P)-bd_dom_sf"/>
</dbReference>
<dbReference type="AlphaFoldDB" id="A0A4Y3KJ55"/>
<protein>
    <recommendedName>
        <fullName evidence="1">CoA-binding domain-containing protein</fullName>
    </recommendedName>
</protein>
<reference evidence="2 3" key="1">
    <citation type="submission" date="2019-06" db="EMBL/GenBank/DDBJ databases">
        <title>Whole genome shotgun sequence of Cellulomonas gelida NBRC 3748.</title>
        <authorList>
            <person name="Hosoyama A."/>
            <person name="Uohara A."/>
            <person name="Ohji S."/>
            <person name="Ichikawa N."/>
        </authorList>
    </citation>
    <scope>NUCLEOTIDE SEQUENCE [LARGE SCALE GENOMIC DNA]</scope>
    <source>
        <strain evidence="2 3">NBRC 3748</strain>
    </source>
</reference>
<dbReference type="InterPro" id="IPR003781">
    <property type="entry name" value="CoA-bd"/>
</dbReference>